<name>A0AA36A445_LACSI</name>
<accession>A0AA36A445</accession>
<evidence type="ECO:0000313" key="2">
    <source>
        <dbReference type="Proteomes" id="UP001177003"/>
    </source>
</evidence>
<organism evidence="1 2">
    <name type="scientific">Lactuca saligna</name>
    <name type="common">Willowleaf lettuce</name>
    <dbReference type="NCBI Taxonomy" id="75948"/>
    <lineage>
        <taxon>Eukaryota</taxon>
        <taxon>Viridiplantae</taxon>
        <taxon>Streptophyta</taxon>
        <taxon>Embryophyta</taxon>
        <taxon>Tracheophyta</taxon>
        <taxon>Spermatophyta</taxon>
        <taxon>Magnoliopsida</taxon>
        <taxon>eudicotyledons</taxon>
        <taxon>Gunneridae</taxon>
        <taxon>Pentapetalae</taxon>
        <taxon>asterids</taxon>
        <taxon>campanulids</taxon>
        <taxon>Asterales</taxon>
        <taxon>Asteraceae</taxon>
        <taxon>Cichorioideae</taxon>
        <taxon>Cichorieae</taxon>
        <taxon>Lactucinae</taxon>
        <taxon>Lactuca</taxon>
    </lineage>
</organism>
<sequence>MGLVPNSCEFATLQEADGLTPANRVEFPTAGAEITSPPPGKVGVYLNNFDAGLRLPLTNFQEELHRRKDFNFQMLTPSVVHKMVAFEMICRANDIVPVFFVFKFFFRFAATNDKYTFFDCRGGHNLVLDNKLLKEWQNRWLWVNRDLLGWEYHRANALCYGGAAAGLAGGNDTCTDGGGGLAVSDVGDGNSSPDGF</sequence>
<dbReference type="EMBL" id="OX465085">
    <property type="protein sequence ID" value="CAI9302842.1"/>
    <property type="molecule type" value="Genomic_DNA"/>
</dbReference>
<dbReference type="AlphaFoldDB" id="A0AA36A445"/>
<protein>
    <submittedName>
        <fullName evidence="1">Uncharacterized protein</fullName>
    </submittedName>
</protein>
<evidence type="ECO:0000313" key="1">
    <source>
        <dbReference type="EMBL" id="CAI9302842.1"/>
    </source>
</evidence>
<gene>
    <name evidence="1" type="ORF">LSALG_LOCUS41309</name>
</gene>
<reference evidence="1" key="1">
    <citation type="submission" date="2023-04" db="EMBL/GenBank/DDBJ databases">
        <authorList>
            <person name="Vijverberg K."/>
            <person name="Xiong W."/>
            <person name="Schranz E."/>
        </authorList>
    </citation>
    <scope>NUCLEOTIDE SEQUENCE</scope>
</reference>
<dbReference type="Proteomes" id="UP001177003">
    <property type="component" value="Chromosome 9"/>
</dbReference>
<proteinExistence type="predicted"/>
<keyword evidence="2" id="KW-1185">Reference proteome</keyword>